<feature type="non-terminal residue" evidence="2">
    <location>
        <position position="110"/>
    </location>
</feature>
<dbReference type="AlphaFoldDB" id="A0AAW0XSU8"/>
<protein>
    <recommendedName>
        <fullName evidence="1">MAM domain-containing protein</fullName>
    </recommendedName>
</protein>
<dbReference type="EMBL" id="JARKIK010000014">
    <property type="protein sequence ID" value="KAK8747598.1"/>
    <property type="molecule type" value="Genomic_DNA"/>
</dbReference>
<dbReference type="Proteomes" id="UP001445076">
    <property type="component" value="Unassembled WGS sequence"/>
</dbReference>
<dbReference type="Pfam" id="PF00629">
    <property type="entry name" value="MAM"/>
    <property type="match status" value="1"/>
</dbReference>
<reference evidence="2 3" key="1">
    <citation type="journal article" date="2024" name="BMC Genomics">
        <title>Genome assembly of redclaw crayfish (Cherax quadricarinatus) provides insights into its immune adaptation and hypoxia tolerance.</title>
        <authorList>
            <person name="Liu Z."/>
            <person name="Zheng J."/>
            <person name="Li H."/>
            <person name="Fang K."/>
            <person name="Wang S."/>
            <person name="He J."/>
            <person name="Zhou D."/>
            <person name="Weng S."/>
            <person name="Chi M."/>
            <person name="Gu Z."/>
            <person name="He J."/>
            <person name="Li F."/>
            <person name="Wang M."/>
        </authorList>
    </citation>
    <scope>NUCLEOTIDE SEQUENCE [LARGE SCALE GENOMIC DNA]</scope>
    <source>
        <strain evidence="2">ZL_2023a</strain>
    </source>
</reference>
<dbReference type="Gene3D" id="2.60.120.200">
    <property type="match status" value="1"/>
</dbReference>
<evidence type="ECO:0000313" key="3">
    <source>
        <dbReference type="Proteomes" id="UP001445076"/>
    </source>
</evidence>
<name>A0AAW0XSU8_CHEQU</name>
<dbReference type="InterPro" id="IPR013320">
    <property type="entry name" value="ConA-like_dom_sf"/>
</dbReference>
<accession>A0AAW0XSU8</accession>
<feature type="domain" description="MAM" evidence="1">
    <location>
        <begin position="22"/>
        <end position="110"/>
    </location>
</feature>
<evidence type="ECO:0000313" key="2">
    <source>
        <dbReference type="EMBL" id="KAK8747598.1"/>
    </source>
</evidence>
<proteinExistence type="predicted"/>
<keyword evidence="3" id="KW-1185">Reference proteome</keyword>
<organism evidence="2 3">
    <name type="scientific">Cherax quadricarinatus</name>
    <name type="common">Australian red claw crayfish</name>
    <dbReference type="NCBI Taxonomy" id="27406"/>
    <lineage>
        <taxon>Eukaryota</taxon>
        <taxon>Metazoa</taxon>
        <taxon>Ecdysozoa</taxon>
        <taxon>Arthropoda</taxon>
        <taxon>Crustacea</taxon>
        <taxon>Multicrustacea</taxon>
        <taxon>Malacostraca</taxon>
        <taxon>Eumalacostraca</taxon>
        <taxon>Eucarida</taxon>
        <taxon>Decapoda</taxon>
        <taxon>Pleocyemata</taxon>
        <taxon>Astacidea</taxon>
        <taxon>Parastacoidea</taxon>
        <taxon>Parastacidae</taxon>
        <taxon>Cherax</taxon>
    </lineage>
</organism>
<dbReference type="PROSITE" id="PS50060">
    <property type="entry name" value="MAM_2"/>
    <property type="match status" value="1"/>
</dbReference>
<feature type="non-terminal residue" evidence="2">
    <location>
        <position position="1"/>
    </location>
</feature>
<dbReference type="GO" id="GO:0016020">
    <property type="term" value="C:membrane"/>
    <property type="evidence" value="ECO:0007669"/>
    <property type="project" value="InterPro"/>
</dbReference>
<dbReference type="InterPro" id="IPR000998">
    <property type="entry name" value="MAM_dom"/>
</dbReference>
<dbReference type="SUPFAM" id="SSF49899">
    <property type="entry name" value="Concanavalin A-like lectins/glucanases"/>
    <property type="match status" value="1"/>
</dbReference>
<sequence length="110" mass="12073">GHTAIDDFLLLDGTCSSAGFGADCDFEASDKCEYSVFTEMGGPGWSWGAGAAYGPEIDHTYGEVNGHYMYLDYADSRETKSLLSSIIVKSTEDYVCVKWYYYIDGPANMT</sequence>
<evidence type="ECO:0000259" key="1">
    <source>
        <dbReference type="PROSITE" id="PS50060"/>
    </source>
</evidence>
<gene>
    <name evidence="2" type="ORF">OTU49_016485</name>
</gene>
<comment type="caution">
    <text evidence="2">The sequence shown here is derived from an EMBL/GenBank/DDBJ whole genome shotgun (WGS) entry which is preliminary data.</text>
</comment>